<accession>W8RND0</accession>
<sequence length="108" mass="11119">MRICVVLACAGLAGPAWAEDAPTPESHIGYPLAQTIARFGCVLHEEATNMTLFEAGLTADDFPSMAIALMQDGVLRPTGNGTLTLVAWGPCTGAEAAAMLGAAAERDD</sequence>
<dbReference type="Proteomes" id="UP000019593">
    <property type="component" value="Chromosome"/>
</dbReference>
<gene>
    <name evidence="2" type="ORF">roselon_00192</name>
</gene>
<reference evidence="2 3" key="1">
    <citation type="submission" date="2013-03" db="EMBL/GenBank/DDBJ databases">
        <authorList>
            <person name="Fiebig A."/>
            <person name="Goeker M."/>
            <person name="Klenk H.-P.P."/>
        </authorList>
    </citation>
    <scope>NUCLEOTIDE SEQUENCE [LARGE SCALE GENOMIC DNA]</scope>
    <source>
        <strain evidence="3">DSM 19469</strain>
    </source>
</reference>
<name>W8RND0_9RHOB</name>
<keyword evidence="3" id="KW-1185">Reference proteome</keyword>
<dbReference type="OrthoDB" id="7874434at2"/>
<evidence type="ECO:0000256" key="1">
    <source>
        <dbReference type="SAM" id="SignalP"/>
    </source>
</evidence>
<dbReference type="HOGENOM" id="CLU_2194976_0_0_5"/>
<feature type="signal peptide" evidence="1">
    <location>
        <begin position="1"/>
        <end position="18"/>
    </location>
</feature>
<proteinExistence type="predicted"/>
<dbReference type="AlphaFoldDB" id="W8RND0"/>
<evidence type="ECO:0000313" key="2">
    <source>
        <dbReference type="EMBL" id="AHM02649.1"/>
    </source>
</evidence>
<keyword evidence="1" id="KW-0732">Signal</keyword>
<feature type="chain" id="PRO_5004912759" description="Lipoprotein" evidence="1">
    <location>
        <begin position="19"/>
        <end position="108"/>
    </location>
</feature>
<dbReference type="RefSeq" id="WP_025310577.1">
    <property type="nucleotide sequence ID" value="NZ_CP004372.1"/>
</dbReference>
<evidence type="ECO:0008006" key="4">
    <source>
        <dbReference type="Google" id="ProtNLM"/>
    </source>
</evidence>
<dbReference type="EMBL" id="CP004372">
    <property type="protein sequence ID" value="AHM02649.1"/>
    <property type="molecule type" value="Genomic_DNA"/>
</dbReference>
<protein>
    <recommendedName>
        <fullName evidence="4">Lipoprotein</fullName>
    </recommendedName>
</protein>
<evidence type="ECO:0000313" key="3">
    <source>
        <dbReference type="Proteomes" id="UP000019593"/>
    </source>
</evidence>
<dbReference type="KEGG" id="red:roselon_00192"/>
<dbReference type="eggNOG" id="ENOG502ZVR2">
    <property type="taxonomic scope" value="Bacteria"/>
</dbReference>
<organism evidence="2 3">
    <name type="scientific">Roseicyclus elongatus DSM 19469</name>
    <dbReference type="NCBI Taxonomy" id="1294273"/>
    <lineage>
        <taxon>Bacteria</taxon>
        <taxon>Pseudomonadati</taxon>
        <taxon>Pseudomonadota</taxon>
        <taxon>Alphaproteobacteria</taxon>
        <taxon>Rhodobacterales</taxon>
        <taxon>Roseobacteraceae</taxon>
        <taxon>Roseicyclus</taxon>
    </lineage>
</organism>